<dbReference type="SUPFAM" id="SSF48726">
    <property type="entry name" value="Immunoglobulin"/>
    <property type="match status" value="2"/>
</dbReference>
<dbReference type="PANTHER" id="PTHR23278:SF19">
    <property type="entry name" value="OBSCURIN"/>
    <property type="match status" value="1"/>
</dbReference>
<organism evidence="3 4">
    <name type="scientific">Caerostris darwini</name>
    <dbReference type="NCBI Taxonomy" id="1538125"/>
    <lineage>
        <taxon>Eukaryota</taxon>
        <taxon>Metazoa</taxon>
        <taxon>Ecdysozoa</taxon>
        <taxon>Arthropoda</taxon>
        <taxon>Chelicerata</taxon>
        <taxon>Arachnida</taxon>
        <taxon>Araneae</taxon>
        <taxon>Araneomorphae</taxon>
        <taxon>Entelegynae</taxon>
        <taxon>Araneoidea</taxon>
        <taxon>Araneidae</taxon>
        <taxon>Caerostris</taxon>
    </lineage>
</organism>
<dbReference type="InterPro" id="IPR036179">
    <property type="entry name" value="Ig-like_dom_sf"/>
</dbReference>
<dbReference type="EMBL" id="BPLQ01013343">
    <property type="protein sequence ID" value="GIY71456.1"/>
    <property type="molecule type" value="Genomic_DNA"/>
</dbReference>
<dbReference type="InterPro" id="IPR013783">
    <property type="entry name" value="Ig-like_fold"/>
</dbReference>
<sequence length="212" mass="23478">MFPGLIIKLLFGLFPVPPSEAIIMDEYGQHLEGLIGPYNEGFPLALACEGEGGDPSPAVCWLRNAELLDDSYYITPQGFPRNELLLSSLKRTDLMSSLTCQVSNSNLSAPVTSTVVIDMNLKPTEVHITTACRDHPHNKHDNQRNLSCKGDNPQLPDSILEDTWVLDIHFPPELEVKINKPVPVFEGTDVQLSCISQAHPPIVQLQWLKDGQ</sequence>
<proteinExistence type="predicted"/>
<keyword evidence="4" id="KW-1185">Reference proteome</keyword>
<evidence type="ECO:0000256" key="1">
    <source>
        <dbReference type="SAM" id="SignalP"/>
    </source>
</evidence>
<feature type="signal peptide" evidence="1">
    <location>
        <begin position="1"/>
        <end position="21"/>
    </location>
</feature>
<protein>
    <recommendedName>
        <fullName evidence="2">Ig-like domain-containing protein</fullName>
    </recommendedName>
</protein>
<dbReference type="PROSITE" id="PS50835">
    <property type="entry name" value="IG_LIKE"/>
    <property type="match status" value="2"/>
</dbReference>
<reference evidence="3 4" key="1">
    <citation type="submission" date="2021-06" db="EMBL/GenBank/DDBJ databases">
        <title>Caerostris darwini draft genome.</title>
        <authorList>
            <person name="Kono N."/>
            <person name="Arakawa K."/>
        </authorList>
    </citation>
    <scope>NUCLEOTIDE SEQUENCE [LARGE SCALE GENOMIC DNA]</scope>
</reference>
<comment type="caution">
    <text evidence="3">The sequence shown here is derived from an EMBL/GenBank/DDBJ whole genome shotgun (WGS) entry which is preliminary data.</text>
</comment>
<dbReference type="Gene3D" id="2.60.40.10">
    <property type="entry name" value="Immunoglobulins"/>
    <property type="match status" value="2"/>
</dbReference>
<dbReference type="InterPro" id="IPR007110">
    <property type="entry name" value="Ig-like_dom"/>
</dbReference>
<feature type="chain" id="PRO_5043461642" description="Ig-like domain-containing protein" evidence="1">
    <location>
        <begin position="22"/>
        <end position="212"/>
    </location>
</feature>
<dbReference type="AlphaFoldDB" id="A0AAV4VMP0"/>
<accession>A0AAV4VMP0</accession>
<feature type="domain" description="Ig-like" evidence="2">
    <location>
        <begin position="172"/>
        <end position="212"/>
    </location>
</feature>
<feature type="domain" description="Ig-like" evidence="2">
    <location>
        <begin position="18"/>
        <end position="116"/>
    </location>
</feature>
<evidence type="ECO:0000259" key="2">
    <source>
        <dbReference type="PROSITE" id="PS50835"/>
    </source>
</evidence>
<dbReference type="PANTHER" id="PTHR23278">
    <property type="entry name" value="SIDESTEP PROTEIN"/>
    <property type="match status" value="1"/>
</dbReference>
<evidence type="ECO:0000313" key="3">
    <source>
        <dbReference type="EMBL" id="GIY71456.1"/>
    </source>
</evidence>
<name>A0AAV4VMP0_9ARAC</name>
<evidence type="ECO:0000313" key="4">
    <source>
        <dbReference type="Proteomes" id="UP001054837"/>
    </source>
</evidence>
<gene>
    <name evidence="3" type="ORF">CDAR_188751</name>
</gene>
<dbReference type="Proteomes" id="UP001054837">
    <property type="component" value="Unassembled WGS sequence"/>
</dbReference>
<keyword evidence="1" id="KW-0732">Signal</keyword>